<feature type="transmembrane region" description="Helical" evidence="2">
    <location>
        <begin position="136"/>
        <end position="154"/>
    </location>
</feature>
<evidence type="ECO:0000256" key="2">
    <source>
        <dbReference type="SAM" id="Phobius"/>
    </source>
</evidence>
<reference evidence="4 5" key="1">
    <citation type="submission" date="2018-11" db="EMBL/GenBank/DDBJ databases">
        <title>Sequencing the genomes of 1000 actinobacteria strains.</title>
        <authorList>
            <person name="Klenk H.-P."/>
        </authorList>
    </citation>
    <scope>NUCLEOTIDE SEQUENCE [LARGE SCALE GENOMIC DNA]</scope>
    <source>
        <strain evidence="4 5">DSM 14012</strain>
    </source>
</reference>
<dbReference type="AlphaFoldDB" id="A0A3N2C6A4"/>
<comment type="caution">
    <text evidence="4">The sequence shown here is derived from an EMBL/GenBank/DDBJ whole genome shotgun (WGS) entry which is preliminary data.</text>
</comment>
<accession>A0A3N2C6A4</accession>
<organism evidence="4 5">
    <name type="scientific">Plantibacter flavus</name>
    <dbReference type="NCBI Taxonomy" id="150123"/>
    <lineage>
        <taxon>Bacteria</taxon>
        <taxon>Bacillati</taxon>
        <taxon>Actinomycetota</taxon>
        <taxon>Actinomycetes</taxon>
        <taxon>Micrococcales</taxon>
        <taxon>Microbacteriaceae</taxon>
        <taxon>Plantibacter</taxon>
    </lineage>
</organism>
<dbReference type="Proteomes" id="UP000266915">
    <property type="component" value="Unassembled WGS sequence"/>
</dbReference>
<evidence type="ECO:0000256" key="1">
    <source>
        <dbReference type="SAM" id="MobiDB-lite"/>
    </source>
</evidence>
<feature type="transmembrane region" description="Helical" evidence="2">
    <location>
        <begin position="18"/>
        <end position="39"/>
    </location>
</feature>
<dbReference type="RefSeq" id="WP_159453417.1">
    <property type="nucleotide sequence ID" value="NZ_FXAP01000004.1"/>
</dbReference>
<gene>
    <name evidence="4" type="ORF">EDD42_2910</name>
</gene>
<feature type="domain" description="DUF1648" evidence="3">
    <location>
        <begin position="26"/>
        <end position="73"/>
    </location>
</feature>
<sequence>MQDPTTTRPEQTVRRTPVWPHLVALVIVAATLVVGLAVYPSAPDPMPVHFDAALQPDTWAAKSLGGFLLPVIIGTAVVAVFWIIAACTPLAGTTRSDDGPHPSATASTWSTQLSPRPEVTAATTAATMRLLGDMSIATAALIAVVALTTWLGVPAWMAPWLLPVLLAMFFGSLAVSCVRVFRAQRGLG</sequence>
<feature type="transmembrane region" description="Helical" evidence="2">
    <location>
        <begin position="160"/>
        <end position="181"/>
    </location>
</feature>
<dbReference type="PANTHER" id="PTHR37810:SF5">
    <property type="entry name" value="IMMUNITY PROTEIN SDPI"/>
    <property type="match status" value="1"/>
</dbReference>
<protein>
    <submittedName>
        <fullName evidence="4">Uncharacterized protein DUF1648</fullName>
    </submittedName>
</protein>
<proteinExistence type="predicted"/>
<feature type="transmembrane region" description="Helical" evidence="2">
    <location>
        <begin position="59"/>
        <end position="85"/>
    </location>
</feature>
<evidence type="ECO:0000313" key="5">
    <source>
        <dbReference type="Proteomes" id="UP000266915"/>
    </source>
</evidence>
<evidence type="ECO:0000259" key="3">
    <source>
        <dbReference type="Pfam" id="PF07853"/>
    </source>
</evidence>
<keyword evidence="2" id="KW-1133">Transmembrane helix</keyword>
<dbReference type="EMBL" id="RKHL01000001">
    <property type="protein sequence ID" value="ROR82814.1"/>
    <property type="molecule type" value="Genomic_DNA"/>
</dbReference>
<dbReference type="InterPro" id="IPR012867">
    <property type="entry name" value="DUF1648"/>
</dbReference>
<feature type="compositionally biased region" description="Polar residues" evidence="1">
    <location>
        <begin position="104"/>
        <end position="114"/>
    </location>
</feature>
<feature type="region of interest" description="Disordered" evidence="1">
    <location>
        <begin position="93"/>
        <end position="115"/>
    </location>
</feature>
<keyword evidence="5" id="KW-1185">Reference proteome</keyword>
<keyword evidence="2" id="KW-0472">Membrane</keyword>
<evidence type="ECO:0000313" key="4">
    <source>
        <dbReference type="EMBL" id="ROR82814.1"/>
    </source>
</evidence>
<keyword evidence="2" id="KW-0812">Transmembrane</keyword>
<dbReference type="GO" id="GO:0009636">
    <property type="term" value="P:response to toxic substance"/>
    <property type="evidence" value="ECO:0007669"/>
    <property type="project" value="TreeGrafter"/>
</dbReference>
<dbReference type="Pfam" id="PF07853">
    <property type="entry name" value="DUF1648"/>
    <property type="match status" value="1"/>
</dbReference>
<dbReference type="PANTHER" id="PTHR37810">
    <property type="entry name" value="IMMUNITY PROTEIN SDPI"/>
    <property type="match status" value="1"/>
</dbReference>
<name>A0A3N2C6A4_9MICO</name>